<dbReference type="AlphaFoldDB" id="A0A2S8JXD0"/>
<organism evidence="2 4">
    <name type="scientific">Escherichia coli</name>
    <dbReference type="NCBI Taxonomy" id="562"/>
    <lineage>
        <taxon>Bacteria</taxon>
        <taxon>Pseudomonadati</taxon>
        <taxon>Pseudomonadota</taxon>
        <taxon>Gammaproteobacteria</taxon>
        <taxon>Enterobacterales</taxon>
        <taxon>Enterobacteriaceae</taxon>
        <taxon>Escherichia</taxon>
    </lineage>
</organism>
<reference evidence="1 3" key="1">
    <citation type="submission" date="2018-08" db="EMBL/GenBank/DDBJ databases">
        <title>Complete genome sequencing and genomic characterization of five Escherichia coli strains co-producing MCR-1 and ESBLs from different origins in China.</title>
        <authorList>
            <person name="Bai L."/>
        </authorList>
    </citation>
    <scope>NUCLEOTIDE SEQUENCE [LARGE SCALE GENOMIC DNA]</scope>
    <source>
        <strain evidence="3">cq9</strain>
        <strain evidence="1">Cq9</strain>
        <plasmid evidence="1 3">unnamed2</plasmid>
    </source>
</reference>
<dbReference type="EMBL" id="AATJYL010000082">
    <property type="protein sequence ID" value="EFM1448507.1"/>
    <property type="molecule type" value="Genomic_DNA"/>
</dbReference>
<reference evidence="2 4" key="2">
    <citation type="submission" date="2020-04" db="EMBL/GenBank/DDBJ databases">
        <authorList>
            <consortium name="GenomeTrakr network: Whole genome sequencing for foodborne pathogen traceback"/>
        </authorList>
    </citation>
    <scope>NUCLEOTIDE SEQUENCE [LARGE SCALE GENOMIC DNA]</scope>
    <source>
        <strain evidence="2 4">PSU-2464</strain>
    </source>
</reference>
<protein>
    <submittedName>
        <fullName evidence="2">F18 fimbrial subunit FedE</fullName>
    </submittedName>
</protein>
<sequence>MTGEGFRVMKFPKIALIALIMVMMISDVEATNSTTAVLTINVTFTPPSCDIKMPSSYDLGILTPGRKEHGDFQITWNCEGNEPIKTALTASIISGVAEGDNKVRLIANNQASGATLFLKEKNSGSLIKLTGHDAQDYFCSDSRETTGMRICTLIPVTETSLIGPFGRGYSTLSFAIAYP</sequence>
<evidence type="ECO:0000313" key="3">
    <source>
        <dbReference type="Proteomes" id="UP000256244"/>
    </source>
</evidence>
<gene>
    <name evidence="2" type="primary">fedE</name>
    <name evidence="1" type="ORF">DS732_28440</name>
    <name evidence="2" type="ORF">HEP34_004964</name>
</gene>
<name>A0A2S8JXD0_ECOLX</name>
<dbReference type="Proteomes" id="UP000519182">
    <property type="component" value="Unassembled WGS sequence"/>
</dbReference>
<dbReference type="RefSeq" id="WP_077249094.1">
    <property type="nucleotide sequence ID" value="NZ_AP027429.1"/>
</dbReference>
<accession>A0A2S8JXD0</accession>
<dbReference type="Proteomes" id="UP000256244">
    <property type="component" value="Plasmid unnamed2"/>
</dbReference>
<dbReference type="EMBL" id="CP031548">
    <property type="protein sequence ID" value="AXO10135.1"/>
    <property type="molecule type" value="Genomic_DNA"/>
</dbReference>
<proteinExistence type="predicted"/>
<evidence type="ECO:0000313" key="2">
    <source>
        <dbReference type="EMBL" id="EFM1448507.1"/>
    </source>
</evidence>
<geneLocation type="plasmid" evidence="1 3">
    <name>unnamed2</name>
</geneLocation>
<evidence type="ECO:0000313" key="1">
    <source>
        <dbReference type="EMBL" id="AXO10135.1"/>
    </source>
</evidence>
<evidence type="ECO:0000313" key="4">
    <source>
        <dbReference type="Proteomes" id="UP000519182"/>
    </source>
</evidence>
<keyword evidence="1" id="KW-0614">Plasmid</keyword>